<gene>
    <name evidence="1" type="ORF">SAMN05661096_03606</name>
</gene>
<sequence>MNGLEASRTNINTTVENLHLPNNAINYFTLKHLTKSSQLTF</sequence>
<dbReference type="Proteomes" id="UP000193804">
    <property type="component" value="Unassembled WGS sequence"/>
</dbReference>
<proteinExistence type="predicted"/>
<keyword evidence="2" id="KW-1185">Reference proteome</keyword>
<evidence type="ECO:0000313" key="1">
    <source>
        <dbReference type="EMBL" id="SMG49401.1"/>
    </source>
</evidence>
<name>A0A1X7L6C4_9BACT</name>
<dbReference type="AlphaFoldDB" id="A0A1X7L6C4"/>
<dbReference type="STRING" id="1028.SAMN05661096_03606"/>
<accession>A0A1X7L6C4</accession>
<evidence type="ECO:0000313" key="2">
    <source>
        <dbReference type="Proteomes" id="UP000193804"/>
    </source>
</evidence>
<dbReference type="EMBL" id="FXAW01000008">
    <property type="protein sequence ID" value="SMG49401.1"/>
    <property type="molecule type" value="Genomic_DNA"/>
</dbReference>
<protein>
    <submittedName>
        <fullName evidence="1">Uncharacterized protein</fullName>
    </submittedName>
</protein>
<reference evidence="2" key="1">
    <citation type="submission" date="2017-04" db="EMBL/GenBank/DDBJ databases">
        <authorList>
            <person name="Varghese N."/>
            <person name="Submissions S."/>
        </authorList>
    </citation>
    <scope>NUCLEOTIDE SEQUENCE [LARGE SCALE GENOMIC DNA]</scope>
    <source>
        <strain evidence="2">DSM 4125</strain>
    </source>
</reference>
<organism evidence="1 2">
    <name type="scientific">Marivirga sericea</name>
    <dbReference type="NCBI Taxonomy" id="1028"/>
    <lineage>
        <taxon>Bacteria</taxon>
        <taxon>Pseudomonadati</taxon>
        <taxon>Bacteroidota</taxon>
        <taxon>Cytophagia</taxon>
        <taxon>Cytophagales</taxon>
        <taxon>Marivirgaceae</taxon>
        <taxon>Marivirga</taxon>
    </lineage>
</organism>